<comment type="caution">
    <text evidence="2">The sequence shown here is derived from an EMBL/GenBank/DDBJ whole genome shotgun (WGS) entry which is preliminary data.</text>
</comment>
<feature type="region of interest" description="Disordered" evidence="1">
    <location>
        <begin position="39"/>
        <end position="100"/>
    </location>
</feature>
<organism evidence="2 3">
    <name type="scientific">Pogonophryne albipinna</name>
    <dbReference type="NCBI Taxonomy" id="1090488"/>
    <lineage>
        <taxon>Eukaryota</taxon>
        <taxon>Metazoa</taxon>
        <taxon>Chordata</taxon>
        <taxon>Craniata</taxon>
        <taxon>Vertebrata</taxon>
        <taxon>Euteleostomi</taxon>
        <taxon>Actinopterygii</taxon>
        <taxon>Neopterygii</taxon>
        <taxon>Teleostei</taxon>
        <taxon>Neoteleostei</taxon>
        <taxon>Acanthomorphata</taxon>
        <taxon>Eupercaria</taxon>
        <taxon>Perciformes</taxon>
        <taxon>Notothenioidei</taxon>
        <taxon>Pogonophryne</taxon>
    </lineage>
</organism>
<name>A0AAD6B3N1_9TELE</name>
<keyword evidence="3" id="KW-1185">Reference proteome</keyword>
<gene>
    <name evidence="2" type="ORF">JOQ06_017621</name>
</gene>
<accession>A0AAD6B3N1</accession>
<dbReference type="AlphaFoldDB" id="A0AAD6B3N1"/>
<evidence type="ECO:0000256" key="1">
    <source>
        <dbReference type="SAM" id="MobiDB-lite"/>
    </source>
</evidence>
<proteinExistence type="predicted"/>
<sequence length="100" mass="11143">MEADLKLIRRKHLHTVHTHTHTHSQSAPWLQNVDKPVSRIKPKKTPTTTGKMVKKSKEKVLASSLSAKKKPSLGTPEPKPDGVVTKKSKEISNRLAEANH</sequence>
<reference evidence="2" key="1">
    <citation type="submission" date="2022-11" db="EMBL/GenBank/DDBJ databases">
        <title>Chromosome-level genome of Pogonophryne albipinna.</title>
        <authorList>
            <person name="Jo E."/>
        </authorList>
    </citation>
    <scope>NUCLEOTIDE SEQUENCE</scope>
    <source>
        <strain evidence="2">SGF0006</strain>
        <tissue evidence="2">Muscle</tissue>
    </source>
</reference>
<dbReference type="Proteomes" id="UP001219934">
    <property type="component" value="Unassembled WGS sequence"/>
</dbReference>
<feature type="compositionally biased region" description="Basic and acidic residues" evidence="1">
    <location>
        <begin position="87"/>
        <end position="100"/>
    </location>
</feature>
<evidence type="ECO:0000313" key="3">
    <source>
        <dbReference type="Proteomes" id="UP001219934"/>
    </source>
</evidence>
<protein>
    <submittedName>
        <fullName evidence="2">Uncharacterized protein</fullName>
    </submittedName>
</protein>
<evidence type="ECO:0000313" key="2">
    <source>
        <dbReference type="EMBL" id="KAJ4936097.1"/>
    </source>
</evidence>
<dbReference type="EMBL" id="JAPTMU010000011">
    <property type="protein sequence ID" value="KAJ4936097.1"/>
    <property type="molecule type" value="Genomic_DNA"/>
</dbReference>